<keyword evidence="2" id="KW-0560">Oxidoreductase</keyword>
<organism evidence="4 5">
    <name type="scientific">Myceligenerans pegani</name>
    <dbReference type="NCBI Taxonomy" id="2776917"/>
    <lineage>
        <taxon>Bacteria</taxon>
        <taxon>Bacillati</taxon>
        <taxon>Actinomycetota</taxon>
        <taxon>Actinomycetes</taxon>
        <taxon>Micrococcales</taxon>
        <taxon>Promicromonosporaceae</taxon>
        <taxon>Myceligenerans</taxon>
    </lineage>
</organism>
<dbReference type="SUPFAM" id="SSF51735">
    <property type="entry name" value="NAD(P)-binding Rossmann-fold domains"/>
    <property type="match status" value="1"/>
</dbReference>
<dbReference type="InterPro" id="IPR057326">
    <property type="entry name" value="KR_dom"/>
</dbReference>
<dbReference type="PANTHER" id="PTHR44169:SF6">
    <property type="entry name" value="NADPH-DEPENDENT 1-ACYLDIHYDROXYACETONE PHOSPHATE REDUCTASE"/>
    <property type="match status" value="1"/>
</dbReference>
<dbReference type="InterPro" id="IPR020904">
    <property type="entry name" value="Sc_DH/Rdtase_CS"/>
</dbReference>
<dbReference type="PROSITE" id="PS00061">
    <property type="entry name" value="ADH_SHORT"/>
    <property type="match status" value="1"/>
</dbReference>
<dbReference type="InterPro" id="IPR002347">
    <property type="entry name" value="SDR_fam"/>
</dbReference>
<protein>
    <submittedName>
        <fullName evidence="4">SDR family NAD(P)-dependent oxidoreductase</fullName>
    </submittedName>
</protein>
<dbReference type="PRINTS" id="PR00081">
    <property type="entry name" value="GDHRDH"/>
</dbReference>
<sequence length="248" mass="27297">MKITGNTILMAGGTSGIGLELALRFHRAGNKVIVAGRRRETLEAIAAEHDGIEYEVFDVTDNASIRRLFETVTAKHPELDTLVAMAGIMRPERILDPESLTTAEETVATNLLGPIRLVHAFTPFLARQPAATILTVTSGLAYVPLTATPTYSATKAAIHSYTETLREQLRDTPVQVIEIAPPLTRTRLMGDGTDNDRAMPLDEFASEVMELLETEPDANQILVERVKRQRWAEANGNYDEVFTLQAGR</sequence>
<reference evidence="4 5" key="1">
    <citation type="submission" date="2020-10" db="EMBL/GenBank/DDBJ databases">
        <title>Myceligenerans pegani sp. nov., an endophytic actinomycete isolated from Peganum harmala L. in Xinjiang, China.</title>
        <authorList>
            <person name="Xin L."/>
        </authorList>
    </citation>
    <scope>NUCLEOTIDE SEQUENCE [LARGE SCALE GENOMIC DNA]</scope>
    <source>
        <strain evidence="4 5">TRM65318</strain>
    </source>
</reference>
<comment type="similarity">
    <text evidence="1">Belongs to the short-chain dehydrogenases/reductases (SDR) family.</text>
</comment>
<dbReference type="Pfam" id="PF00106">
    <property type="entry name" value="adh_short"/>
    <property type="match status" value="1"/>
</dbReference>
<dbReference type="RefSeq" id="WP_192864528.1">
    <property type="nucleotide sequence ID" value="NZ_JADAQT010000106.1"/>
</dbReference>
<comment type="caution">
    <text evidence="4">The sequence shown here is derived from an EMBL/GenBank/DDBJ whole genome shotgun (WGS) entry which is preliminary data.</text>
</comment>
<keyword evidence="5" id="KW-1185">Reference proteome</keyword>
<dbReference type="Proteomes" id="UP000625527">
    <property type="component" value="Unassembled WGS sequence"/>
</dbReference>
<evidence type="ECO:0000259" key="3">
    <source>
        <dbReference type="SMART" id="SM00822"/>
    </source>
</evidence>
<feature type="domain" description="Ketoreductase" evidence="3">
    <location>
        <begin position="6"/>
        <end position="185"/>
    </location>
</feature>
<evidence type="ECO:0000313" key="4">
    <source>
        <dbReference type="EMBL" id="MBE1877987.1"/>
    </source>
</evidence>
<proteinExistence type="inferred from homology"/>
<dbReference type="SMART" id="SM00822">
    <property type="entry name" value="PKS_KR"/>
    <property type="match status" value="1"/>
</dbReference>
<evidence type="ECO:0000256" key="2">
    <source>
        <dbReference type="ARBA" id="ARBA00023002"/>
    </source>
</evidence>
<name>A0ABR9N4S2_9MICO</name>
<dbReference type="InterPro" id="IPR036291">
    <property type="entry name" value="NAD(P)-bd_dom_sf"/>
</dbReference>
<evidence type="ECO:0000256" key="1">
    <source>
        <dbReference type="ARBA" id="ARBA00006484"/>
    </source>
</evidence>
<gene>
    <name evidence="4" type="ORF">IHE71_20045</name>
</gene>
<dbReference type="EMBL" id="JADAQT010000106">
    <property type="protein sequence ID" value="MBE1877987.1"/>
    <property type="molecule type" value="Genomic_DNA"/>
</dbReference>
<evidence type="ECO:0000313" key="5">
    <source>
        <dbReference type="Proteomes" id="UP000625527"/>
    </source>
</evidence>
<dbReference type="Gene3D" id="3.40.50.720">
    <property type="entry name" value="NAD(P)-binding Rossmann-like Domain"/>
    <property type="match status" value="1"/>
</dbReference>
<dbReference type="PANTHER" id="PTHR44169">
    <property type="entry name" value="NADPH-DEPENDENT 1-ACYLDIHYDROXYACETONE PHOSPHATE REDUCTASE"/>
    <property type="match status" value="1"/>
</dbReference>
<accession>A0ABR9N4S2</accession>